<gene>
    <name evidence="11" type="ORF">M9Y10_014275</name>
</gene>
<dbReference type="InterPro" id="IPR000994">
    <property type="entry name" value="Pept_M24"/>
</dbReference>
<evidence type="ECO:0000313" key="12">
    <source>
        <dbReference type="Proteomes" id="UP001470230"/>
    </source>
</evidence>
<feature type="domain" description="Peptidase M24" evidence="10">
    <location>
        <begin position="103"/>
        <end position="323"/>
    </location>
</feature>
<accession>A0ABR2KZ27</accession>
<comment type="cofactor">
    <cofactor evidence="8">
        <name>Co(2+)</name>
        <dbReference type="ChEBI" id="CHEBI:48828"/>
    </cofactor>
    <cofactor evidence="8">
        <name>Zn(2+)</name>
        <dbReference type="ChEBI" id="CHEBI:29105"/>
    </cofactor>
    <cofactor evidence="8">
        <name>Mn(2+)</name>
        <dbReference type="ChEBI" id="CHEBI:29035"/>
    </cofactor>
    <cofactor evidence="8">
        <name>Fe(2+)</name>
        <dbReference type="ChEBI" id="CHEBI:29033"/>
    </cofactor>
    <text evidence="8">Binds 2 divalent metal cations per subunit. Has a high-affinity and a low affinity metal-binding site. The true nature of the physiological cofactor is under debate. The enzyme is active with cobalt, zinc, manganese or divalent iron ions.</text>
</comment>
<evidence type="ECO:0000256" key="7">
    <source>
        <dbReference type="ARBA" id="ARBA00022801"/>
    </source>
</evidence>
<dbReference type="Pfam" id="PF00557">
    <property type="entry name" value="Peptidase_M24"/>
    <property type="match status" value="1"/>
</dbReference>
<dbReference type="PANTHER" id="PTHR45777">
    <property type="entry name" value="METHIONINE AMINOPEPTIDASE 2"/>
    <property type="match status" value="1"/>
</dbReference>
<dbReference type="InterPro" id="IPR001714">
    <property type="entry name" value="Pept_M24_MAP"/>
</dbReference>
<protein>
    <recommendedName>
        <fullName evidence="8">Methionine aminopeptidase</fullName>
        <ecNumber evidence="8">3.4.11.18</ecNumber>
    </recommendedName>
</protein>
<comment type="catalytic activity">
    <reaction evidence="1 8">
        <text>Release of N-terminal amino acids, preferentially methionine, from peptides and arylamides.</text>
        <dbReference type="EC" id="3.4.11.18"/>
    </reaction>
</comment>
<evidence type="ECO:0000256" key="9">
    <source>
        <dbReference type="SAM" id="MobiDB-lite"/>
    </source>
</evidence>
<dbReference type="Proteomes" id="UP001470230">
    <property type="component" value="Unassembled WGS sequence"/>
</dbReference>
<keyword evidence="4 8" id="KW-0031">Aminopeptidase</keyword>
<feature type="compositionally biased region" description="Polar residues" evidence="9">
    <location>
        <begin position="67"/>
        <end position="76"/>
    </location>
</feature>
<dbReference type="Gene3D" id="3.90.230.10">
    <property type="entry name" value="Creatinase/methionine aminopeptidase superfamily"/>
    <property type="match status" value="1"/>
</dbReference>
<dbReference type="InterPro" id="IPR036388">
    <property type="entry name" value="WH-like_DNA-bd_sf"/>
</dbReference>
<name>A0ABR2KZ27_9EUKA</name>
<evidence type="ECO:0000256" key="2">
    <source>
        <dbReference type="ARBA" id="ARBA00001936"/>
    </source>
</evidence>
<keyword evidence="12" id="KW-1185">Reference proteome</keyword>
<comment type="similarity">
    <text evidence="8">Belongs to the peptidase M24A family.</text>
</comment>
<dbReference type="EMBL" id="JAPFFF010000002">
    <property type="protein sequence ID" value="KAK8896377.1"/>
    <property type="molecule type" value="Genomic_DNA"/>
</dbReference>
<dbReference type="PANTHER" id="PTHR45777:SF2">
    <property type="entry name" value="METHIONINE AMINOPEPTIDASE 2"/>
    <property type="match status" value="1"/>
</dbReference>
<comment type="caution">
    <text evidence="11">The sequence shown here is derived from an EMBL/GenBank/DDBJ whole genome shotgun (WGS) entry which is preliminary data.</text>
</comment>
<dbReference type="EC" id="3.4.11.18" evidence="8"/>
<keyword evidence="6 8" id="KW-0479">Metal-binding</keyword>
<evidence type="ECO:0000256" key="8">
    <source>
        <dbReference type="RuleBase" id="RU003653"/>
    </source>
</evidence>
<organism evidence="11 12">
    <name type="scientific">Tritrichomonas musculus</name>
    <dbReference type="NCBI Taxonomy" id="1915356"/>
    <lineage>
        <taxon>Eukaryota</taxon>
        <taxon>Metamonada</taxon>
        <taxon>Parabasalia</taxon>
        <taxon>Tritrichomonadida</taxon>
        <taxon>Tritrichomonadidae</taxon>
        <taxon>Tritrichomonas</taxon>
    </lineage>
</organism>
<dbReference type="InterPro" id="IPR036390">
    <property type="entry name" value="WH_DNA-bd_sf"/>
</dbReference>
<dbReference type="SUPFAM" id="SSF46785">
    <property type="entry name" value="Winged helix' DNA-binding domain"/>
    <property type="match status" value="1"/>
</dbReference>
<evidence type="ECO:0000256" key="1">
    <source>
        <dbReference type="ARBA" id="ARBA00000294"/>
    </source>
</evidence>
<keyword evidence="7" id="KW-0378">Hydrolase</keyword>
<feature type="region of interest" description="Disordered" evidence="9">
    <location>
        <begin position="34"/>
        <end position="89"/>
    </location>
</feature>
<comment type="cofactor">
    <cofactor evidence="3">
        <name>Fe(2+)</name>
        <dbReference type="ChEBI" id="CHEBI:29033"/>
    </cofactor>
</comment>
<comment type="function">
    <text evidence="8">Cotranslationally removes the N-terminal methionine from nascent proteins. The N-terminal methionine is often cleaved when the second residue in the primary sequence is small and uncharged (Met-Ala-, Cys, Gly, Pro, Ser, Thr, or Val).</text>
</comment>
<dbReference type="PRINTS" id="PR00599">
    <property type="entry name" value="MAPEPTIDASE"/>
</dbReference>
<comment type="cofactor">
    <cofactor evidence="2">
        <name>Mn(2+)</name>
        <dbReference type="ChEBI" id="CHEBI:29035"/>
    </cofactor>
</comment>
<dbReference type="InterPro" id="IPR036005">
    <property type="entry name" value="Creatinase/aminopeptidase-like"/>
</dbReference>
<sequence length="421" mass="47144">MTMNEDEELAFLLQAAAKNKAKIEQENKLEELPEELFKNLPKKPSEEYPNGDYPTRDTIAYSKDTKNGNANISGTPNEHVGYRPKNSKQEKDLEYLKEARPFLREAGIAHQKVREWAVSETGPIKVGAKLWDICSGIEEAVRREVNYDPREPSRRCLGFPCGCSINAEAAHYSPTSRVDTRTLGKSDVMKIDFGVAIEGNIIDSAFSVCFDDRFKPLIDASRDATNSAIRVCGPDARICEVSGVIEEVIKSYQIELDGKIIPIKPMSNLNGHGLGQYLVHCGNVIPNVKEHPGYPLYDAKMEVGEYYALETFATTGVAYVEGKGAPSHFMINPKAPKAKKGNLRDLQDCILKNFKTMAFSQRFLEKAGQKNFKTTLDKLIQMKIVNPYPPLVDSEGSYVSQYEHCFGIFENGLEVFSRDHE</sequence>
<evidence type="ECO:0000313" key="11">
    <source>
        <dbReference type="EMBL" id="KAK8896377.1"/>
    </source>
</evidence>
<dbReference type="NCBIfam" id="TIGR00501">
    <property type="entry name" value="met_pdase_II"/>
    <property type="match status" value="1"/>
</dbReference>
<reference evidence="11 12" key="1">
    <citation type="submission" date="2024-04" db="EMBL/GenBank/DDBJ databases">
        <title>Tritrichomonas musculus Genome.</title>
        <authorList>
            <person name="Alves-Ferreira E."/>
            <person name="Grigg M."/>
            <person name="Lorenzi H."/>
            <person name="Galac M."/>
        </authorList>
    </citation>
    <scope>NUCLEOTIDE SEQUENCE [LARGE SCALE GENOMIC DNA]</scope>
    <source>
        <strain evidence="11 12">EAF2021</strain>
    </source>
</reference>
<evidence type="ECO:0000259" key="10">
    <source>
        <dbReference type="Pfam" id="PF00557"/>
    </source>
</evidence>
<evidence type="ECO:0000256" key="6">
    <source>
        <dbReference type="ARBA" id="ARBA00022723"/>
    </source>
</evidence>
<dbReference type="Gene3D" id="1.10.10.10">
    <property type="entry name" value="Winged helix-like DNA-binding domain superfamily/Winged helix DNA-binding domain"/>
    <property type="match status" value="1"/>
</dbReference>
<dbReference type="InterPro" id="IPR050247">
    <property type="entry name" value="Met_Aminopeptidase_Type2"/>
</dbReference>
<evidence type="ECO:0000256" key="3">
    <source>
        <dbReference type="ARBA" id="ARBA00001954"/>
    </source>
</evidence>
<dbReference type="InterPro" id="IPR002468">
    <property type="entry name" value="Pept_M24A_MAP2"/>
</dbReference>
<dbReference type="SUPFAM" id="SSF55920">
    <property type="entry name" value="Creatinase/aminopeptidase"/>
    <property type="match status" value="1"/>
</dbReference>
<proteinExistence type="inferred from homology"/>
<dbReference type="GO" id="GO:0004177">
    <property type="term" value="F:aminopeptidase activity"/>
    <property type="evidence" value="ECO:0007669"/>
    <property type="project" value="UniProtKB-KW"/>
</dbReference>
<evidence type="ECO:0000256" key="4">
    <source>
        <dbReference type="ARBA" id="ARBA00022438"/>
    </source>
</evidence>
<evidence type="ECO:0000256" key="5">
    <source>
        <dbReference type="ARBA" id="ARBA00022670"/>
    </source>
</evidence>
<keyword evidence="5 8" id="KW-0645">Protease</keyword>